<feature type="chain" id="PRO_5044718124" evidence="3">
    <location>
        <begin position="24"/>
        <end position="96"/>
    </location>
</feature>
<evidence type="ECO:0000313" key="4">
    <source>
        <dbReference type="EMBL" id="KAL0477903.1"/>
    </source>
</evidence>
<evidence type="ECO:0000256" key="2">
    <source>
        <dbReference type="SAM" id="Phobius"/>
    </source>
</evidence>
<reference evidence="4 6" key="1">
    <citation type="submission" date="2024-03" db="EMBL/GenBank/DDBJ databases">
        <title>The Acrasis kona genome and developmental transcriptomes reveal deep origins of eukaryotic multicellular pathways.</title>
        <authorList>
            <person name="Sheikh S."/>
            <person name="Fu C.-J."/>
            <person name="Brown M.W."/>
            <person name="Baldauf S.L."/>
        </authorList>
    </citation>
    <scope>NUCLEOTIDE SEQUENCE [LARGE SCALE GENOMIC DNA]</scope>
    <source>
        <strain evidence="4 6">ATCC MYA-3509</strain>
    </source>
</reference>
<feature type="signal peptide" evidence="3">
    <location>
        <begin position="1"/>
        <end position="23"/>
    </location>
</feature>
<accession>A0AAW2YKP1</accession>
<keyword evidence="2" id="KW-0472">Membrane</keyword>
<sequence length="96" mass="10081">MNKLSSQIVLATTLLLAIGLSYQQVGNTTLPITVPPEVIKAKSTWGSASVAAIISVGSIAIAVFVMVMLIRGKANPPPFALSGRPQTQDEEMSQQS</sequence>
<dbReference type="AlphaFoldDB" id="A0AAW2YKP1"/>
<feature type="region of interest" description="Disordered" evidence="1">
    <location>
        <begin position="77"/>
        <end position="96"/>
    </location>
</feature>
<evidence type="ECO:0000256" key="3">
    <source>
        <dbReference type="SAM" id="SignalP"/>
    </source>
</evidence>
<dbReference type="EMBL" id="JAOPGA020000979">
    <property type="protein sequence ID" value="KAL0483710.1"/>
    <property type="molecule type" value="Genomic_DNA"/>
</dbReference>
<keyword evidence="6" id="KW-1185">Reference proteome</keyword>
<dbReference type="EMBL" id="JAOPGA020000276">
    <property type="protein sequence ID" value="KAL0477903.1"/>
    <property type="molecule type" value="Genomic_DNA"/>
</dbReference>
<evidence type="ECO:0000313" key="5">
    <source>
        <dbReference type="EMBL" id="KAL0483710.1"/>
    </source>
</evidence>
<name>A0AAW2YKP1_9EUKA</name>
<keyword evidence="2" id="KW-1133">Transmembrane helix</keyword>
<keyword evidence="3" id="KW-0732">Signal</keyword>
<organism evidence="4 6">
    <name type="scientific">Acrasis kona</name>
    <dbReference type="NCBI Taxonomy" id="1008807"/>
    <lineage>
        <taxon>Eukaryota</taxon>
        <taxon>Discoba</taxon>
        <taxon>Heterolobosea</taxon>
        <taxon>Tetramitia</taxon>
        <taxon>Eutetramitia</taxon>
        <taxon>Acrasidae</taxon>
        <taxon>Acrasis</taxon>
    </lineage>
</organism>
<gene>
    <name evidence="4" type="ORF">AKO1_012772</name>
    <name evidence="5" type="ORF">AKO1_013958</name>
</gene>
<feature type="transmembrane region" description="Helical" evidence="2">
    <location>
        <begin position="47"/>
        <end position="70"/>
    </location>
</feature>
<comment type="caution">
    <text evidence="4">The sequence shown here is derived from an EMBL/GenBank/DDBJ whole genome shotgun (WGS) entry which is preliminary data.</text>
</comment>
<proteinExistence type="predicted"/>
<keyword evidence="2" id="KW-0812">Transmembrane</keyword>
<evidence type="ECO:0000313" key="6">
    <source>
        <dbReference type="Proteomes" id="UP001431209"/>
    </source>
</evidence>
<dbReference type="Proteomes" id="UP001431209">
    <property type="component" value="Unassembled WGS sequence"/>
</dbReference>
<evidence type="ECO:0000256" key="1">
    <source>
        <dbReference type="SAM" id="MobiDB-lite"/>
    </source>
</evidence>
<protein>
    <submittedName>
        <fullName evidence="4">Alanine tRS</fullName>
    </submittedName>
</protein>